<dbReference type="PANTHER" id="PTHR11476">
    <property type="entry name" value="HISTIDYL-TRNA SYNTHETASE"/>
    <property type="match status" value="1"/>
</dbReference>
<dbReference type="EMBL" id="PSQJ01000010">
    <property type="protein sequence ID" value="PTL86090.1"/>
    <property type="molecule type" value="Genomic_DNA"/>
</dbReference>
<dbReference type="HAMAP" id="MF_00127">
    <property type="entry name" value="His_tRNA_synth"/>
    <property type="match status" value="1"/>
</dbReference>
<sequence>MDKSSKIRTELPRGFVDYQTKEMRIRTKIIDSIRSVYERYGFDPIETPLFEYSDALGKFLPDEDRPNKGVFSLKDDDDQWISLRYDLTAPLARHVAANFDTTIFPYRTYRIGPVFRNEKPGPGRFRQFIQCDIDNIGSSGGTADAEMCMIMADTLEAVGIKRNDYQIGVNNRKILDAVLEKADLCGENKIEQRLIVLRAIDKLDKLGLKAIKYLLGEGRKDDSGDFTKGANLTSEQIDIITSFISIDCEKSIKELYELIKGTKYGEEGIDELVAVNELVLKAGYDSNRIKISTAVVRGLEYYTGCVYEASLRFSVMNKKNQSITLGSVGGGGCYDGLISRFKGIKVPATGCSIGLSRLIVALKSMENAKDNLELGPVLITVMDHDIESLSRYQKYTKLLRDAGIRAEMFQGSTKSFGNQLKYADRRNCPLAIIQGKSELTQGMIQIKDLFKGKKMSQEIKSNKFWRESRVAQIMISEAELVSNVKKILQDKSYLK</sequence>
<feature type="binding site" evidence="11">
    <location>
        <position position="130"/>
    </location>
    <ligand>
        <name>L-histidine</name>
        <dbReference type="ChEBI" id="CHEBI:57595"/>
    </ligand>
</feature>
<comment type="caution">
    <text evidence="13">The sequence shown here is derived from an EMBL/GenBank/DDBJ whole genome shotgun (WGS) entry which is preliminary data.</text>
</comment>
<feature type="binding site" evidence="11">
    <location>
        <position position="134"/>
    </location>
    <ligand>
        <name>L-histidine</name>
        <dbReference type="ChEBI" id="CHEBI:57595"/>
    </ligand>
</feature>
<dbReference type="Pfam" id="PF03129">
    <property type="entry name" value="HGTP_anticodon"/>
    <property type="match status" value="1"/>
</dbReference>
<dbReference type="PIRSF" id="PIRSF001549">
    <property type="entry name" value="His-tRNA_synth"/>
    <property type="match status" value="1"/>
</dbReference>
<dbReference type="GO" id="GO:0005737">
    <property type="term" value="C:cytoplasm"/>
    <property type="evidence" value="ECO:0007669"/>
    <property type="project" value="UniProtKB-SubCell"/>
</dbReference>
<keyword evidence="3 10" id="KW-0963">Cytoplasm</keyword>
<dbReference type="InterPro" id="IPR041715">
    <property type="entry name" value="HisRS-like_core"/>
</dbReference>
<dbReference type="PROSITE" id="PS50862">
    <property type="entry name" value="AA_TRNA_LIGASE_II"/>
    <property type="match status" value="1"/>
</dbReference>
<comment type="catalytic activity">
    <reaction evidence="9 10">
        <text>tRNA(His) + L-histidine + ATP = L-histidyl-tRNA(His) + AMP + diphosphate + H(+)</text>
        <dbReference type="Rhea" id="RHEA:17313"/>
        <dbReference type="Rhea" id="RHEA-COMP:9665"/>
        <dbReference type="Rhea" id="RHEA-COMP:9689"/>
        <dbReference type="ChEBI" id="CHEBI:15378"/>
        <dbReference type="ChEBI" id="CHEBI:30616"/>
        <dbReference type="ChEBI" id="CHEBI:33019"/>
        <dbReference type="ChEBI" id="CHEBI:57595"/>
        <dbReference type="ChEBI" id="CHEBI:78442"/>
        <dbReference type="ChEBI" id="CHEBI:78527"/>
        <dbReference type="ChEBI" id="CHEBI:456215"/>
        <dbReference type="EC" id="6.1.1.21"/>
    </reaction>
</comment>
<evidence type="ECO:0000256" key="4">
    <source>
        <dbReference type="ARBA" id="ARBA00022598"/>
    </source>
</evidence>
<evidence type="ECO:0000256" key="3">
    <source>
        <dbReference type="ARBA" id="ARBA00022490"/>
    </source>
</evidence>
<dbReference type="NCBIfam" id="TIGR00442">
    <property type="entry name" value="hisS"/>
    <property type="match status" value="1"/>
</dbReference>
<evidence type="ECO:0000313" key="13">
    <source>
        <dbReference type="EMBL" id="PTL86090.1"/>
    </source>
</evidence>
<dbReference type="GO" id="GO:0005524">
    <property type="term" value="F:ATP binding"/>
    <property type="evidence" value="ECO:0007669"/>
    <property type="project" value="UniProtKB-UniRule"/>
</dbReference>
<evidence type="ECO:0000256" key="5">
    <source>
        <dbReference type="ARBA" id="ARBA00022741"/>
    </source>
</evidence>
<dbReference type="Gene3D" id="3.40.50.800">
    <property type="entry name" value="Anticodon-binding domain"/>
    <property type="match status" value="1"/>
</dbReference>
<comment type="subunit">
    <text evidence="2 10">Homodimer.</text>
</comment>
<evidence type="ECO:0000256" key="2">
    <source>
        <dbReference type="ARBA" id="ARBA00011738"/>
    </source>
</evidence>
<feature type="domain" description="Aminoacyl-transfer RNA synthetases class-II family profile" evidence="12">
    <location>
        <begin position="1"/>
        <end position="376"/>
    </location>
</feature>
<gene>
    <name evidence="10" type="primary">hisS</name>
    <name evidence="13" type="ORF">C4617_05395</name>
</gene>
<dbReference type="InterPro" id="IPR015807">
    <property type="entry name" value="His-tRNA-ligase"/>
</dbReference>
<dbReference type="EC" id="6.1.1.21" evidence="10"/>
<evidence type="ECO:0000256" key="10">
    <source>
        <dbReference type="HAMAP-Rule" id="MF_00127"/>
    </source>
</evidence>
<proteinExistence type="inferred from homology"/>
<dbReference type="SUPFAM" id="SSF52954">
    <property type="entry name" value="Class II aaRS ABD-related"/>
    <property type="match status" value="1"/>
</dbReference>
<feature type="binding site" evidence="11">
    <location>
        <begin position="86"/>
        <end position="88"/>
    </location>
    <ligand>
        <name>L-histidine</name>
        <dbReference type="ChEBI" id="CHEBI:57595"/>
    </ligand>
</feature>
<dbReference type="CDD" id="cd00773">
    <property type="entry name" value="HisRS-like_core"/>
    <property type="match status" value="1"/>
</dbReference>
<evidence type="ECO:0000259" key="12">
    <source>
        <dbReference type="PROSITE" id="PS50862"/>
    </source>
</evidence>
<dbReference type="InterPro" id="IPR004154">
    <property type="entry name" value="Anticodon-bd"/>
</dbReference>
<evidence type="ECO:0000256" key="6">
    <source>
        <dbReference type="ARBA" id="ARBA00022840"/>
    </source>
</evidence>
<dbReference type="Pfam" id="PF13393">
    <property type="entry name" value="tRNA-synt_His"/>
    <property type="match status" value="1"/>
</dbReference>
<keyword evidence="6 10" id="KW-0067">ATP-binding</keyword>
<dbReference type="Proteomes" id="UP000240811">
    <property type="component" value="Unassembled WGS sequence"/>
</dbReference>
<comment type="similarity">
    <text evidence="1 10">Belongs to the class-II aminoacyl-tRNA synthetase family.</text>
</comment>
<evidence type="ECO:0000256" key="7">
    <source>
        <dbReference type="ARBA" id="ARBA00022917"/>
    </source>
</evidence>
<comment type="subcellular location">
    <subcellularLocation>
        <location evidence="10">Cytoplasm</location>
    </subcellularLocation>
</comment>
<dbReference type="InterPro" id="IPR045864">
    <property type="entry name" value="aa-tRNA-synth_II/BPL/LPL"/>
</dbReference>
<keyword evidence="7 10" id="KW-0648">Protein biosynthesis</keyword>
<dbReference type="GO" id="GO:0004821">
    <property type="term" value="F:histidine-tRNA ligase activity"/>
    <property type="evidence" value="ECO:0007669"/>
    <property type="project" value="UniProtKB-UniRule"/>
</dbReference>
<protein>
    <recommendedName>
        <fullName evidence="10">Histidine--tRNA ligase</fullName>
        <ecNumber evidence="10">6.1.1.21</ecNumber>
    </recommendedName>
    <alternativeName>
        <fullName evidence="10">Histidyl-tRNA synthetase</fullName>
        <shortName evidence="10">HisRS</shortName>
    </alternativeName>
</protein>
<dbReference type="PANTHER" id="PTHR11476:SF7">
    <property type="entry name" value="HISTIDINE--TRNA LIGASE"/>
    <property type="match status" value="1"/>
</dbReference>
<evidence type="ECO:0000256" key="8">
    <source>
        <dbReference type="ARBA" id="ARBA00023146"/>
    </source>
</evidence>
<keyword evidence="8 10" id="KW-0030">Aminoacyl-tRNA synthetase</keyword>
<organism evidence="13 14">
    <name type="scientific">Candidatus Liberibacter europaeus</name>
    <dbReference type="NCBI Taxonomy" id="744859"/>
    <lineage>
        <taxon>Bacteria</taxon>
        <taxon>Pseudomonadati</taxon>
        <taxon>Pseudomonadota</taxon>
        <taxon>Alphaproteobacteria</taxon>
        <taxon>Hyphomicrobiales</taxon>
        <taxon>Rhizobiaceae</taxon>
        <taxon>Liberibacter</taxon>
    </lineage>
</organism>
<dbReference type="Gene3D" id="3.30.930.10">
    <property type="entry name" value="Bira Bifunctional Protein, Domain 2"/>
    <property type="match status" value="1"/>
</dbReference>
<dbReference type="SUPFAM" id="SSF55681">
    <property type="entry name" value="Class II aaRS and biotin synthetases"/>
    <property type="match status" value="1"/>
</dbReference>
<dbReference type="AlphaFoldDB" id="A0A2T4VWG5"/>
<feature type="binding site" evidence="11">
    <location>
        <begin position="301"/>
        <end position="302"/>
    </location>
    <ligand>
        <name>L-histidine</name>
        <dbReference type="ChEBI" id="CHEBI:57595"/>
    </ligand>
</feature>
<dbReference type="InterPro" id="IPR004516">
    <property type="entry name" value="HisRS/HisZ"/>
</dbReference>
<reference evidence="14" key="1">
    <citation type="submission" date="2018-02" db="EMBL/GenBank/DDBJ databases">
        <title>Genome sequence of Candidatus Liberibacter europaeus.</title>
        <authorList>
            <person name="Frampton R.A."/>
            <person name="Thompson S.M."/>
            <person name="David C."/>
            <person name="Addison S.M."/>
            <person name="Smith G.R."/>
        </authorList>
    </citation>
    <scope>NUCLEOTIDE SEQUENCE [LARGE SCALE GENOMIC DNA]</scope>
</reference>
<name>A0A2T4VWG5_9HYPH</name>
<keyword evidence="5 10" id="KW-0547">Nucleotide-binding</keyword>
<dbReference type="GO" id="GO:0006427">
    <property type="term" value="P:histidyl-tRNA aminoacylation"/>
    <property type="evidence" value="ECO:0007669"/>
    <property type="project" value="UniProtKB-UniRule"/>
</dbReference>
<evidence type="ECO:0000256" key="1">
    <source>
        <dbReference type="ARBA" id="ARBA00008226"/>
    </source>
</evidence>
<evidence type="ECO:0000256" key="9">
    <source>
        <dbReference type="ARBA" id="ARBA00047639"/>
    </source>
</evidence>
<feature type="binding site" evidence="11">
    <location>
        <position position="116"/>
    </location>
    <ligand>
        <name>L-histidine</name>
        <dbReference type="ChEBI" id="CHEBI:57595"/>
    </ligand>
</feature>
<evidence type="ECO:0000256" key="11">
    <source>
        <dbReference type="PIRSR" id="PIRSR001549-1"/>
    </source>
</evidence>
<dbReference type="InterPro" id="IPR036621">
    <property type="entry name" value="Anticodon-bd_dom_sf"/>
</dbReference>
<evidence type="ECO:0000313" key="14">
    <source>
        <dbReference type="Proteomes" id="UP000240811"/>
    </source>
</evidence>
<dbReference type="InterPro" id="IPR006195">
    <property type="entry name" value="aa-tRNA-synth_II"/>
</dbReference>
<feature type="binding site" evidence="11">
    <location>
        <position position="297"/>
    </location>
    <ligand>
        <name>L-histidine</name>
        <dbReference type="ChEBI" id="CHEBI:57595"/>
    </ligand>
</feature>
<keyword evidence="4 10" id="KW-0436">Ligase</keyword>
<accession>A0A2T4VWG5</accession>